<gene>
    <name evidence="7" type="ORF">HNQ86_002802</name>
    <name evidence="6" type="ORF">LF63_0112230</name>
</gene>
<sequence>MLRTARQLASLLTGVALLLLGNGLLNTLIPVLGGRLGFSSTLLGAMTSAYFAGFLGGTFIISALVRRMGHIRAFAFCATACACLILLLSLTTQPLLWLLLRFGIGLVVVGLYTVIESWLNSQAEPRQRSSVFATYMVVNLGSLALAQQFLQFQPSQNAVLFVLVALLVCASTLPVLATRMRQPEVQPMPRLRTRRLFQLAPSAAVGALLSGLTMGAMWGLAPVYAASVGLNAAGIGTWMSVFILGGAALQWPMGRLSDRHDRRIMLIVVSALGAIAAALLPMLAGVPIMADVLLFVFGGMAFAVYPIVVAHLLDHVPSEELLPASSSVLLVNGIGSAAGPLLAGVLMSAMGASWLFGWVVLCMGGTALYVAFRLLTFHRDQAEAPAFMPMLRTTPAAMEMHPAVDAETETGSVHEGER</sequence>
<dbReference type="EMBL" id="JROI01000014">
    <property type="protein sequence ID" value="KGI77027.1"/>
    <property type="molecule type" value="Genomic_DNA"/>
</dbReference>
<feature type="transmembrane region" description="Helical" evidence="4">
    <location>
        <begin position="96"/>
        <end position="119"/>
    </location>
</feature>
<protein>
    <submittedName>
        <fullName evidence="7">MFS family permease</fullName>
    </submittedName>
</protein>
<dbReference type="GO" id="GO:0022857">
    <property type="term" value="F:transmembrane transporter activity"/>
    <property type="evidence" value="ECO:0007669"/>
    <property type="project" value="InterPro"/>
</dbReference>
<dbReference type="PANTHER" id="PTHR23521:SF3">
    <property type="entry name" value="MFS TRANSPORTER"/>
    <property type="match status" value="1"/>
</dbReference>
<dbReference type="STRING" id="1543381.LF63_0112230"/>
<feature type="transmembrane region" description="Helical" evidence="4">
    <location>
        <begin position="264"/>
        <end position="286"/>
    </location>
</feature>
<reference evidence="7 9" key="2">
    <citation type="submission" date="2020-08" db="EMBL/GenBank/DDBJ databases">
        <title>Genomic Encyclopedia of Type Strains, Phase IV (KMG-IV): sequencing the most valuable type-strain genomes for metagenomic binning, comparative biology and taxonomic classification.</title>
        <authorList>
            <person name="Goeker M."/>
        </authorList>
    </citation>
    <scope>NUCLEOTIDE SEQUENCE [LARGE SCALE GENOMIC DNA]</scope>
    <source>
        <strain evidence="7 9">DSM 107085</strain>
    </source>
</reference>
<dbReference type="Proteomes" id="UP000029708">
    <property type="component" value="Unassembled WGS sequence"/>
</dbReference>
<feature type="domain" description="Major facilitator superfamily (MFS) profile" evidence="5">
    <location>
        <begin position="199"/>
        <end position="418"/>
    </location>
</feature>
<reference evidence="6 8" key="1">
    <citation type="submission" date="2014-09" db="EMBL/GenBank/DDBJ databases">
        <title>Xanthomonadaceae 3.5X direct submission.</title>
        <authorList>
            <person name="Fang T."/>
            <person name="Wang H."/>
        </authorList>
    </citation>
    <scope>NUCLEOTIDE SEQUENCE [LARGE SCALE GENOMIC DNA]</scope>
    <source>
        <strain evidence="6 8">3.5X</strain>
    </source>
</reference>
<dbReference type="OrthoDB" id="9810614at2"/>
<proteinExistence type="predicted"/>
<evidence type="ECO:0000256" key="2">
    <source>
        <dbReference type="ARBA" id="ARBA00022989"/>
    </source>
</evidence>
<dbReference type="AlphaFoldDB" id="A0A099CTW7"/>
<dbReference type="InterPro" id="IPR036259">
    <property type="entry name" value="MFS_trans_sf"/>
</dbReference>
<comment type="caution">
    <text evidence="6">The sequence shown here is derived from an EMBL/GenBank/DDBJ whole genome shotgun (WGS) entry which is preliminary data.</text>
</comment>
<evidence type="ECO:0000313" key="7">
    <source>
        <dbReference type="EMBL" id="MBB6185457.1"/>
    </source>
</evidence>
<dbReference type="PROSITE" id="PS50850">
    <property type="entry name" value="MFS"/>
    <property type="match status" value="1"/>
</dbReference>
<accession>A0A099CTW7</accession>
<dbReference type="RefSeq" id="WP_043102187.1">
    <property type="nucleotide sequence ID" value="NZ_JACHET010000001.1"/>
</dbReference>
<evidence type="ECO:0000313" key="6">
    <source>
        <dbReference type="EMBL" id="KGI77027.1"/>
    </source>
</evidence>
<evidence type="ECO:0000259" key="5">
    <source>
        <dbReference type="PROSITE" id="PS50850"/>
    </source>
</evidence>
<keyword evidence="3 4" id="KW-0472">Membrane</keyword>
<feature type="transmembrane region" description="Helical" evidence="4">
    <location>
        <begin position="71"/>
        <end position="90"/>
    </location>
</feature>
<feature type="transmembrane region" description="Helical" evidence="4">
    <location>
        <begin position="232"/>
        <end position="252"/>
    </location>
</feature>
<dbReference type="EMBL" id="JACHET010000001">
    <property type="protein sequence ID" value="MBB6185457.1"/>
    <property type="molecule type" value="Genomic_DNA"/>
</dbReference>
<dbReference type="GO" id="GO:0005886">
    <property type="term" value="C:plasma membrane"/>
    <property type="evidence" value="ECO:0007669"/>
    <property type="project" value="TreeGrafter"/>
</dbReference>
<feature type="transmembrane region" description="Helical" evidence="4">
    <location>
        <begin position="131"/>
        <end position="152"/>
    </location>
</feature>
<dbReference type="PANTHER" id="PTHR23521">
    <property type="entry name" value="TRANSPORTER MFS SUPERFAMILY"/>
    <property type="match status" value="1"/>
</dbReference>
<dbReference type="InterPro" id="IPR020846">
    <property type="entry name" value="MFS_dom"/>
</dbReference>
<evidence type="ECO:0000313" key="9">
    <source>
        <dbReference type="Proteomes" id="UP000560000"/>
    </source>
</evidence>
<dbReference type="HOGENOM" id="CLU_035018_1_1_6"/>
<feature type="transmembrane region" description="Helical" evidence="4">
    <location>
        <begin position="325"/>
        <end position="346"/>
    </location>
</feature>
<evidence type="ECO:0000256" key="1">
    <source>
        <dbReference type="ARBA" id="ARBA00022692"/>
    </source>
</evidence>
<keyword evidence="1 4" id="KW-0812">Transmembrane</keyword>
<evidence type="ECO:0000256" key="3">
    <source>
        <dbReference type="ARBA" id="ARBA00023136"/>
    </source>
</evidence>
<dbReference type="InterPro" id="IPR011701">
    <property type="entry name" value="MFS"/>
</dbReference>
<name>A0A099CTW7_9GAMM</name>
<feature type="transmembrane region" description="Helical" evidence="4">
    <location>
        <begin position="352"/>
        <end position="372"/>
    </location>
</feature>
<evidence type="ECO:0000256" key="4">
    <source>
        <dbReference type="SAM" id="Phobius"/>
    </source>
</evidence>
<feature type="transmembrane region" description="Helical" evidence="4">
    <location>
        <begin position="199"/>
        <end position="220"/>
    </location>
</feature>
<keyword evidence="8" id="KW-1185">Reference proteome</keyword>
<organism evidence="6 8">
    <name type="scientific">Oleiagrimonas soli</name>
    <dbReference type="NCBI Taxonomy" id="1543381"/>
    <lineage>
        <taxon>Bacteria</taxon>
        <taxon>Pseudomonadati</taxon>
        <taxon>Pseudomonadota</taxon>
        <taxon>Gammaproteobacteria</taxon>
        <taxon>Lysobacterales</taxon>
        <taxon>Rhodanobacteraceae</taxon>
        <taxon>Oleiagrimonas</taxon>
    </lineage>
</organism>
<dbReference type="CDD" id="cd17477">
    <property type="entry name" value="MFS_YcaD_like"/>
    <property type="match status" value="1"/>
</dbReference>
<dbReference type="SUPFAM" id="SSF103473">
    <property type="entry name" value="MFS general substrate transporter"/>
    <property type="match status" value="1"/>
</dbReference>
<dbReference type="Pfam" id="PF07690">
    <property type="entry name" value="MFS_1"/>
    <property type="match status" value="2"/>
</dbReference>
<dbReference type="InterPro" id="IPR047200">
    <property type="entry name" value="MFS_YcaD-like"/>
</dbReference>
<feature type="transmembrane region" description="Helical" evidence="4">
    <location>
        <begin position="292"/>
        <end position="313"/>
    </location>
</feature>
<feature type="transmembrane region" description="Helical" evidence="4">
    <location>
        <begin position="158"/>
        <end position="178"/>
    </location>
</feature>
<dbReference type="Gene3D" id="1.20.1250.20">
    <property type="entry name" value="MFS general substrate transporter like domains"/>
    <property type="match status" value="2"/>
</dbReference>
<keyword evidence="2 4" id="KW-1133">Transmembrane helix</keyword>
<feature type="transmembrane region" description="Helical" evidence="4">
    <location>
        <begin position="41"/>
        <end position="64"/>
    </location>
</feature>
<evidence type="ECO:0000313" key="8">
    <source>
        <dbReference type="Proteomes" id="UP000029708"/>
    </source>
</evidence>
<dbReference type="Proteomes" id="UP000560000">
    <property type="component" value="Unassembled WGS sequence"/>
</dbReference>